<dbReference type="Proteomes" id="UP000240258">
    <property type="component" value="Chromosome"/>
</dbReference>
<reference evidence="4" key="1">
    <citation type="journal article" date="2018" name="MSphere">
        <title>Fusobacterium Genomics Using MinION and Illumina Sequencing Enables Genome Completion and Correction.</title>
        <authorList>
            <person name="Todd S.M."/>
            <person name="Settlage R.E."/>
            <person name="Lahmers K.K."/>
            <person name="Slade D.J."/>
        </authorList>
    </citation>
    <scope>NUCLEOTIDE SEQUENCE [LARGE SCALE GENOMIC DNA]</scope>
    <source>
        <strain evidence="4">ATCC 9817</strain>
    </source>
</reference>
<evidence type="ECO:0000313" key="4">
    <source>
        <dbReference type="Proteomes" id="UP000240258"/>
    </source>
</evidence>
<evidence type="ECO:0000313" key="3">
    <source>
        <dbReference type="EMBL" id="AVQ18785.1"/>
    </source>
</evidence>
<keyword evidence="1" id="KW-0175">Coiled coil</keyword>
<feature type="coiled-coil region" evidence="1">
    <location>
        <begin position="189"/>
        <end position="230"/>
    </location>
</feature>
<keyword evidence="2" id="KW-1133">Transmembrane helix</keyword>
<keyword evidence="2" id="KW-0812">Transmembrane</keyword>
<name>A0ABM6TVH6_FUSMR</name>
<proteinExistence type="predicted"/>
<organism evidence="3 4">
    <name type="scientific">Fusobacterium mortiferum ATCC 9817</name>
    <dbReference type="NCBI Taxonomy" id="469616"/>
    <lineage>
        <taxon>Bacteria</taxon>
        <taxon>Fusobacteriati</taxon>
        <taxon>Fusobacteriota</taxon>
        <taxon>Fusobacteriia</taxon>
        <taxon>Fusobacteriales</taxon>
        <taxon>Fusobacteriaceae</taxon>
        <taxon>Fusobacterium</taxon>
    </lineage>
</organism>
<keyword evidence="4" id="KW-1185">Reference proteome</keyword>
<feature type="transmembrane region" description="Helical" evidence="2">
    <location>
        <begin position="229"/>
        <end position="253"/>
    </location>
</feature>
<feature type="transmembrane region" description="Helical" evidence="2">
    <location>
        <begin position="306"/>
        <end position="323"/>
    </location>
</feature>
<dbReference type="GeneID" id="62763196"/>
<dbReference type="EMBL" id="CP028102">
    <property type="protein sequence ID" value="AVQ18785.1"/>
    <property type="molecule type" value="Genomic_DNA"/>
</dbReference>
<evidence type="ECO:0000256" key="2">
    <source>
        <dbReference type="SAM" id="Phobius"/>
    </source>
</evidence>
<gene>
    <name evidence="3" type="ORF">C4N19_06640</name>
</gene>
<protein>
    <submittedName>
        <fullName evidence="3">Uncharacterized protein</fullName>
    </submittedName>
</protein>
<feature type="transmembrane region" description="Helical" evidence="2">
    <location>
        <begin position="265"/>
        <end position="286"/>
    </location>
</feature>
<keyword evidence="2" id="KW-0472">Membrane</keyword>
<sequence>MGLYTKIDKYLTDLNGNIFKMDEFISSLSEDVIKEFKLIPDNDNKSFIEERLKKFLFSVLKNKKMLALYNGNSNDYILFDSDEAKIIFLFKKFGFPILDQPFQYSLLSRELNELFKIYDGIIKEEKIQKLKLRNFLKEYCEEVYLIIKPTIICNSSNDTEVLLEVIGKNLEMEYLKKIDNKHSKIITSLNKSEQTLKELNVELSNRYEELEKLKKENEGLKKKYKDSTLYSISTMGIFLAIFSLISINATSVFELIKGEKIFSKFGGVLLINGVVLMGVSSLILLIKSFFSLSEDEKKIKILEKKVLVISIILCLSGVFLIFIQELKLGNNNFILLLNI</sequence>
<dbReference type="RefSeq" id="WP_005884301.1">
    <property type="nucleotide sequence ID" value="NZ_CP028102.1"/>
</dbReference>
<accession>A0ABM6TVH6</accession>
<evidence type="ECO:0000256" key="1">
    <source>
        <dbReference type="SAM" id="Coils"/>
    </source>
</evidence>